<protein>
    <recommendedName>
        <fullName evidence="3">Core-binding (CB) domain-containing protein</fullName>
    </recommendedName>
</protein>
<dbReference type="AlphaFoldDB" id="A0A9X1G091"/>
<reference evidence="1" key="1">
    <citation type="submission" date="2021-07" db="EMBL/GenBank/DDBJ databases">
        <title>Roseobacter insulae sp. nov., isolated from a tidal flat.</title>
        <authorList>
            <person name="Park S."/>
            <person name="Yoon J.-H."/>
        </authorList>
    </citation>
    <scope>NUCLEOTIDE SEQUENCE</scope>
    <source>
        <strain evidence="1">YSTF-M11</strain>
    </source>
</reference>
<evidence type="ECO:0008006" key="3">
    <source>
        <dbReference type="Google" id="ProtNLM"/>
    </source>
</evidence>
<name>A0A9X1G091_9RHOB</name>
<accession>A0A9X1G091</accession>
<dbReference type="RefSeq" id="WP_219507780.1">
    <property type="nucleotide sequence ID" value="NZ_JAHXDN010000010.1"/>
</dbReference>
<evidence type="ECO:0000313" key="2">
    <source>
        <dbReference type="Proteomes" id="UP001138661"/>
    </source>
</evidence>
<sequence length="381" mass="42662">MSSWKPITEKVTNLRQRRRADGSVRVWWEATADAQRLGFETVDLDANRPTWSKREAERLNLQLQRALNGTGAARGAGQRTISALIHIYRGSRHFKDRKPATRKSYNTNLNVIEAKWADALVIEFTKPVMDAWYDTLRGKHGDSYSKSIMLMMSRLMSFAETKGWRPEQSNPCARLGLKSAAPGTRFATWPEYDQLLKSADKLGMPAMACAIALSALNGARQTDIREARLDAFKWVQVPGTNGRLIWEFVRSKRGNHGIAAVHQLAAGRVQQLLDAATSGQVTLLVDHISKRPYNVRLFNARWREIRAHAAKAVPTVATLQFRDLRRTFGVWARAGGAMREDIGDVLGNSAAVDPILGETYMPPQFDSALRAIDAIKRPVDD</sequence>
<comment type="caution">
    <text evidence="1">The sequence shown here is derived from an EMBL/GenBank/DDBJ whole genome shotgun (WGS) entry which is preliminary data.</text>
</comment>
<dbReference type="Proteomes" id="UP001138661">
    <property type="component" value="Unassembled WGS sequence"/>
</dbReference>
<proteinExistence type="predicted"/>
<dbReference type="EMBL" id="JAHXDN010000010">
    <property type="protein sequence ID" value="MBW4710702.1"/>
    <property type="molecule type" value="Genomic_DNA"/>
</dbReference>
<evidence type="ECO:0000313" key="1">
    <source>
        <dbReference type="EMBL" id="MBW4710702.1"/>
    </source>
</evidence>
<gene>
    <name evidence="1" type="ORF">KX928_23175</name>
</gene>
<organism evidence="1 2">
    <name type="scientific">Roseobacter insulae</name>
    <dbReference type="NCBI Taxonomy" id="2859783"/>
    <lineage>
        <taxon>Bacteria</taxon>
        <taxon>Pseudomonadati</taxon>
        <taxon>Pseudomonadota</taxon>
        <taxon>Alphaproteobacteria</taxon>
        <taxon>Rhodobacterales</taxon>
        <taxon>Roseobacteraceae</taxon>
        <taxon>Roseobacter</taxon>
    </lineage>
</organism>
<keyword evidence="2" id="KW-1185">Reference proteome</keyword>